<dbReference type="AlphaFoldDB" id="A0A449AWM5"/>
<name>A0A449AWM5_9BACT</name>
<dbReference type="RefSeq" id="WP_044888948.1">
    <property type="nucleotide sequence ID" value="NZ_LR215024.1"/>
</dbReference>
<gene>
    <name evidence="2" type="ORF">NCTC10194_00694</name>
</gene>
<keyword evidence="1" id="KW-0812">Transmembrane</keyword>
<dbReference type="EMBL" id="LR215024">
    <property type="protein sequence ID" value="VEU71135.1"/>
    <property type="molecule type" value="Genomic_DNA"/>
</dbReference>
<feature type="transmembrane region" description="Helical" evidence="1">
    <location>
        <begin position="132"/>
        <end position="153"/>
    </location>
</feature>
<keyword evidence="3" id="KW-1185">Reference proteome</keyword>
<evidence type="ECO:0000256" key="1">
    <source>
        <dbReference type="SAM" id="Phobius"/>
    </source>
</evidence>
<feature type="transmembrane region" description="Helical" evidence="1">
    <location>
        <begin position="101"/>
        <end position="120"/>
    </location>
</feature>
<protein>
    <submittedName>
        <fullName evidence="2">Uncharacterized protein</fullName>
    </submittedName>
</protein>
<dbReference type="KEGG" id="mgly:NCTC10194_00694"/>
<organism evidence="2 3">
    <name type="scientific">Mycoplasmopsis glycophila</name>
    <dbReference type="NCBI Taxonomy" id="171285"/>
    <lineage>
        <taxon>Bacteria</taxon>
        <taxon>Bacillati</taxon>
        <taxon>Mycoplasmatota</taxon>
        <taxon>Mycoplasmoidales</taxon>
        <taxon>Metamycoplasmataceae</taxon>
        <taxon>Mycoplasmopsis</taxon>
    </lineage>
</organism>
<feature type="transmembrane region" description="Helical" evidence="1">
    <location>
        <begin position="15"/>
        <end position="37"/>
    </location>
</feature>
<evidence type="ECO:0000313" key="2">
    <source>
        <dbReference type="EMBL" id="VEU71135.1"/>
    </source>
</evidence>
<keyword evidence="1" id="KW-1133">Transmembrane helix</keyword>
<evidence type="ECO:0000313" key="3">
    <source>
        <dbReference type="Proteomes" id="UP000290815"/>
    </source>
</evidence>
<accession>A0A449AWM5</accession>
<feature type="transmembrane region" description="Helical" evidence="1">
    <location>
        <begin position="73"/>
        <end position="94"/>
    </location>
</feature>
<keyword evidence="1" id="KW-0472">Membrane</keyword>
<sequence length="175" mass="20420">MSNYYRKFKTNINKIDFYVLVSLLAALMFTLTIWVIIPFTLGVNEEYLKANGIDPNSINKENNEATSLTSLTLLSYIANAFVILFFLAYLFWAARKVKVGYIFYLSWIFIFITLAFIPFIKGVKILHTWQLGTGICISIFSSCISIALAISLVKYHMERKIHYYEWFKIHRQKGR</sequence>
<reference evidence="2 3" key="1">
    <citation type="submission" date="2019-01" db="EMBL/GenBank/DDBJ databases">
        <authorList>
            <consortium name="Pathogen Informatics"/>
        </authorList>
    </citation>
    <scope>NUCLEOTIDE SEQUENCE [LARGE SCALE GENOMIC DNA]</scope>
    <source>
        <strain evidence="2 3">NCTC10194</strain>
    </source>
</reference>
<dbReference type="Proteomes" id="UP000290815">
    <property type="component" value="Chromosome"/>
</dbReference>
<proteinExistence type="predicted"/>